<comment type="caution">
    <text evidence="2">The sequence shown here is derived from an EMBL/GenBank/DDBJ whole genome shotgun (WGS) entry which is preliminary data.</text>
</comment>
<protein>
    <recommendedName>
        <fullName evidence="4">Isochorismate synthase</fullName>
    </recommendedName>
</protein>
<evidence type="ECO:0008006" key="4">
    <source>
        <dbReference type="Google" id="ProtNLM"/>
    </source>
</evidence>
<name>A0ABV4XVH1_9CYAN</name>
<dbReference type="RefSeq" id="WP_413265294.1">
    <property type="nucleotide sequence ID" value="NZ_JBHFNR010000163.1"/>
</dbReference>
<keyword evidence="3" id="KW-1185">Reference proteome</keyword>
<reference evidence="2 3" key="1">
    <citation type="submission" date="2024-09" db="EMBL/GenBank/DDBJ databases">
        <title>Floridaenema gen nov. (Aerosakkonemataceae, Aerosakkonematales ord. nov., Cyanobacteria) from benthic tropical and subtropical fresh waters, with the description of four new species.</title>
        <authorList>
            <person name="Moretto J.A."/>
            <person name="Berthold D.E."/>
            <person name="Lefler F.W."/>
            <person name="Huang I.-S."/>
            <person name="Laughinghouse H. IV."/>
        </authorList>
    </citation>
    <scope>NUCLEOTIDE SEQUENCE [LARGE SCALE GENOMIC DNA]</scope>
    <source>
        <strain evidence="2 3">BLCC-F50</strain>
    </source>
</reference>
<evidence type="ECO:0000313" key="2">
    <source>
        <dbReference type="EMBL" id="MFB2895656.1"/>
    </source>
</evidence>
<proteinExistence type="predicted"/>
<accession>A0ABV4XVH1</accession>
<feature type="compositionally biased region" description="Basic and acidic residues" evidence="1">
    <location>
        <begin position="42"/>
        <end position="53"/>
    </location>
</feature>
<dbReference type="EMBL" id="JBHFNR010000163">
    <property type="protein sequence ID" value="MFB2895656.1"/>
    <property type="molecule type" value="Genomic_DNA"/>
</dbReference>
<evidence type="ECO:0000313" key="3">
    <source>
        <dbReference type="Proteomes" id="UP001576784"/>
    </source>
</evidence>
<organism evidence="2 3">
    <name type="scientific">Floridaenema flaviceps BLCC-F50</name>
    <dbReference type="NCBI Taxonomy" id="3153642"/>
    <lineage>
        <taxon>Bacteria</taxon>
        <taxon>Bacillati</taxon>
        <taxon>Cyanobacteriota</taxon>
        <taxon>Cyanophyceae</taxon>
        <taxon>Oscillatoriophycideae</taxon>
        <taxon>Aerosakkonematales</taxon>
        <taxon>Aerosakkonemataceae</taxon>
        <taxon>Floridanema</taxon>
        <taxon>Floridanema flaviceps</taxon>
    </lineage>
</organism>
<feature type="region of interest" description="Disordered" evidence="1">
    <location>
        <begin position="26"/>
        <end position="53"/>
    </location>
</feature>
<evidence type="ECO:0000256" key="1">
    <source>
        <dbReference type="SAM" id="MobiDB-lite"/>
    </source>
</evidence>
<dbReference type="Proteomes" id="UP001576784">
    <property type="component" value="Unassembled WGS sequence"/>
</dbReference>
<sequence>MAKIPEMFDRVTQFFSEALTRIFSPPEDKDYPEIGVQPFEGDAYKKTSRGSDY</sequence>
<gene>
    <name evidence="2" type="ORF">ACE1CI_22345</name>
</gene>